<organism evidence="6 7">
    <name type="scientific">Chitinophaga oryziterrae</name>
    <dbReference type="NCBI Taxonomy" id="1031224"/>
    <lineage>
        <taxon>Bacteria</taxon>
        <taxon>Pseudomonadati</taxon>
        <taxon>Bacteroidota</taxon>
        <taxon>Chitinophagia</taxon>
        <taxon>Chitinophagales</taxon>
        <taxon>Chitinophagaceae</taxon>
        <taxon>Chitinophaga</taxon>
    </lineage>
</organism>
<sequence>MKTIFFAALATGLFFLCPYTMAQSGSGKISGLITVGKKPADGATISLFRAKDNTLVKGAITNETGKFEIDNLRPDTFLVGVSYLGRGNYLTTPITLSDANSIVELPVIDLGGGNNPVNLKEVGVTAQKPFIERKIDRVVINPDVLISNAGSNALEVLEKAPGVQVDGNVISLKGKQGVVVFIDDKPTYMSTQELANYLRSLPSGSIDIVEIMTNPPAKYDAAGNAGVINIRMKKIKVKGFNGSFSTTYGQGRYARSLNSLTLNYRLNKVNFFGVGSFNMTNDYQDLNIKRTYFKTDGNVDGAFVQESYIKNRRKSGNVRMGMDYYISKKSTFGIVLNGVSNPSDSRSRSLADMLNAGEVTDSVITSSNRQDEKWRSGSINLNYSYKFDSTGKEITANTDYIAYRSTSNQLLQTNVSLPDHTLFSSAALLSTSPTDIDIRTAMLDYKNPFKKGGSWEAGFKASFINTDNKADFFDQHNGENTVNYDLTNYFKYNEKIKAAYISFNKDFRRLSVQAGLRFENTEIKGHQLGNPEKPDSLFTRKYNSLFPTFYLSYKLDTTNTNELGFTYGRRIKRPNYQDLNPFLYPLDKYTSFAGNTFLQPAFSQNFELSHSYKNRITTTLQYSRIKDVIQETIEVNNGYFTSRPGNIGTQRNFGITVSTNFKITGWWTVQQLYTELINNKFSGLLYNNQLNTDATYWMLNMNNQFTINKLWSAEIAGFYRTDMASGQFLTDRLWTMRVAVQKKLFKGNGNIKVLFNDIFYAFQPQGRIVNLTNTSSTYHNYLDSRLLMITFSYRFNKGATLKARQSGASDTEKSRVSGG</sequence>
<evidence type="ECO:0000256" key="2">
    <source>
        <dbReference type="ARBA" id="ARBA00023136"/>
    </source>
</evidence>
<dbReference type="InterPro" id="IPR037066">
    <property type="entry name" value="Plug_dom_sf"/>
</dbReference>
<reference evidence="6 7" key="1">
    <citation type="submission" date="2019-12" db="EMBL/GenBank/DDBJ databases">
        <title>The draft genomic sequence of strain Chitinophaga oryziterrae JCM 16595.</title>
        <authorList>
            <person name="Zhang X."/>
        </authorList>
    </citation>
    <scope>NUCLEOTIDE SEQUENCE [LARGE SCALE GENOMIC DNA]</scope>
    <source>
        <strain evidence="6 7">JCM 16595</strain>
    </source>
</reference>
<feature type="signal peptide" evidence="4">
    <location>
        <begin position="1"/>
        <end position="22"/>
    </location>
</feature>
<dbReference type="Gene3D" id="2.60.40.10">
    <property type="entry name" value="Immunoglobulins"/>
    <property type="match status" value="1"/>
</dbReference>
<dbReference type="GO" id="GO:0009279">
    <property type="term" value="C:cell outer membrane"/>
    <property type="evidence" value="ECO:0007669"/>
    <property type="project" value="UniProtKB-SubCell"/>
</dbReference>
<dbReference type="SUPFAM" id="SSF49464">
    <property type="entry name" value="Carboxypeptidase regulatory domain-like"/>
    <property type="match status" value="1"/>
</dbReference>
<gene>
    <name evidence="6" type="ORF">GO495_19935</name>
</gene>
<dbReference type="RefSeq" id="WP_157301492.1">
    <property type="nucleotide sequence ID" value="NZ_BAAAZB010000004.1"/>
</dbReference>
<dbReference type="InterPro" id="IPR008969">
    <property type="entry name" value="CarboxyPept-like_regulatory"/>
</dbReference>
<evidence type="ECO:0000256" key="3">
    <source>
        <dbReference type="ARBA" id="ARBA00023237"/>
    </source>
</evidence>
<feature type="domain" description="Outer membrane protein beta-barrel" evidence="5">
    <location>
        <begin position="386"/>
        <end position="793"/>
    </location>
</feature>
<dbReference type="Proteomes" id="UP000468388">
    <property type="component" value="Unassembled WGS sequence"/>
</dbReference>
<keyword evidence="3" id="KW-0998">Cell outer membrane</keyword>
<comment type="subcellular location">
    <subcellularLocation>
        <location evidence="1">Cell outer membrane</location>
    </subcellularLocation>
</comment>
<feature type="chain" id="PRO_5027090529" evidence="4">
    <location>
        <begin position="23"/>
        <end position="819"/>
    </location>
</feature>
<dbReference type="SUPFAM" id="SSF56935">
    <property type="entry name" value="Porins"/>
    <property type="match status" value="1"/>
</dbReference>
<evidence type="ECO:0000256" key="4">
    <source>
        <dbReference type="SAM" id="SignalP"/>
    </source>
</evidence>
<dbReference type="InterPro" id="IPR036942">
    <property type="entry name" value="Beta-barrel_TonB_sf"/>
</dbReference>
<evidence type="ECO:0000313" key="6">
    <source>
        <dbReference type="EMBL" id="MVT42876.1"/>
    </source>
</evidence>
<name>A0A6N8JET5_9BACT</name>
<keyword evidence="2" id="KW-0472">Membrane</keyword>
<dbReference type="InterPro" id="IPR041700">
    <property type="entry name" value="OMP_b-brl_3"/>
</dbReference>
<proteinExistence type="predicted"/>
<dbReference type="Pfam" id="PF14905">
    <property type="entry name" value="OMP_b-brl_3"/>
    <property type="match status" value="1"/>
</dbReference>
<accession>A0A6N8JET5</accession>
<dbReference type="Gene3D" id="2.40.170.20">
    <property type="entry name" value="TonB-dependent receptor, beta-barrel domain"/>
    <property type="match status" value="1"/>
</dbReference>
<dbReference type="EMBL" id="WRXO01000006">
    <property type="protein sequence ID" value="MVT42876.1"/>
    <property type="molecule type" value="Genomic_DNA"/>
</dbReference>
<dbReference type="OrthoDB" id="905812at2"/>
<keyword evidence="4" id="KW-0732">Signal</keyword>
<evidence type="ECO:0000313" key="7">
    <source>
        <dbReference type="Proteomes" id="UP000468388"/>
    </source>
</evidence>
<dbReference type="Gene3D" id="2.170.130.10">
    <property type="entry name" value="TonB-dependent receptor, plug domain"/>
    <property type="match status" value="1"/>
</dbReference>
<dbReference type="InterPro" id="IPR013783">
    <property type="entry name" value="Ig-like_fold"/>
</dbReference>
<protein>
    <submittedName>
        <fullName evidence="6">TonB-dependent receptor</fullName>
    </submittedName>
</protein>
<evidence type="ECO:0000256" key="1">
    <source>
        <dbReference type="ARBA" id="ARBA00004442"/>
    </source>
</evidence>
<keyword evidence="7" id="KW-1185">Reference proteome</keyword>
<keyword evidence="6" id="KW-0675">Receptor</keyword>
<dbReference type="AlphaFoldDB" id="A0A6N8JET5"/>
<evidence type="ECO:0000259" key="5">
    <source>
        <dbReference type="Pfam" id="PF14905"/>
    </source>
</evidence>
<comment type="caution">
    <text evidence="6">The sequence shown here is derived from an EMBL/GenBank/DDBJ whole genome shotgun (WGS) entry which is preliminary data.</text>
</comment>